<evidence type="ECO:0000313" key="3">
    <source>
        <dbReference type="Proteomes" id="UP001501584"/>
    </source>
</evidence>
<accession>A0ABN3FJW6</accession>
<name>A0ABN3FJW6_9ACTN</name>
<dbReference type="EMBL" id="BAAASX010000004">
    <property type="protein sequence ID" value="GAA2331891.1"/>
    <property type="molecule type" value="Genomic_DNA"/>
</dbReference>
<gene>
    <name evidence="2" type="ORF">GCM10010403_24500</name>
</gene>
<proteinExistence type="predicted"/>
<evidence type="ECO:0000256" key="1">
    <source>
        <dbReference type="SAM" id="MobiDB-lite"/>
    </source>
</evidence>
<comment type="caution">
    <text evidence="2">The sequence shown here is derived from an EMBL/GenBank/DDBJ whole genome shotgun (WGS) entry which is preliminary data.</text>
</comment>
<sequence length="61" mass="6969">MDRENIRRSEKEAREEVVSNTSDEVRATVHGTVRNVRNSAMEHRVSVQDEIESAEAGKEKD</sequence>
<evidence type="ECO:0000313" key="2">
    <source>
        <dbReference type="EMBL" id="GAA2331891.1"/>
    </source>
</evidence>
<reference evidence="2 3" key="1">
    <citation type="journal article" date="2019" name="Int. J. Syst. Evol. Microbiol.">
        <title>The Global Catalogue of Microorganisms (GCM) 10K type strain sequencing project: providing services to taxonomists for standard genome sequencing and annotation.</title>
        <authorList>
            <consortium name="The Broad Institute Genomics Platform"/>
            <consortium name="The Broad Institute Genome Sequencing Center for Infectious Disease"/>
            <person name="Wu L."/>
            <person name="Ma J."/>
        </authorList>
    </citation>
    <scope>NUCLEOTIDE SEQUENCE [LARGE SCALE GENOMIC DNA]</scope>
    <source>
        <strain evidence="2 3">JCM 6238</strain>
    </source>
</reference>
<feature type="compositionally biased region" description="Basic and acidic residues" evidence="1">
    <location>
        <begin position="1"/>
        <end position="27"/>
    </location>
</feature>
<evidence type="ECO:0008006" key="4">
    <source>
        <dbReference type="Google" id="ProtNLM"/>
    </source>
</evidence>
<feature type="region of interest" description="Disordered" evidence="1">
    <location>
        <begin position="1"/>
        <end position="61"/>
    </location>
</feature>
<dbReference type="Proteomes" id="UP001501584">
    <property type="component" value="Unassembled WGS sequence"/>
</dbReference>
<protein>
    <recommendedName>
        <fullName evidence="4">CsbD-like</fullName>
    </recommendedName>
</protein>
<keyword evidence="3" id="KW-1185">Reference proteome</keyword>
<organism evidence="2 3">
    <name type="scientific">Glycomyces rutgersensis</name>
    <dbReference type="NCBI Taxonomy" id="58115"/>
    <lineage>
        <taxon>Bacteria</taxon>
        <taxon>Bacillati</taxon>
        <taxon>Actinomycetota</taxon>
        <taxon>Actinomycetes</taxon>
        <taxon>Glycomycetales</taxon>
        <taxon>Glycomycetaceae</taxon>
        <taxon>Glycomyces</taxon>
    </lineage>
</organism>